<organism evidence="1 2">
    <name type="scientific">Paenibacillus oenotherae</name>
    <dbReference type="NCBI Taxonomy" id="1435645"/>
    <lineage>
        <taxon>Bacteria</taxon>
        <taxon>Bacillati</taxon>
        <taxon>Bacillota</taxon>
        <taxon>Bacilli</taxon>
        <taxon>Bacillales</taxon>
        <taxon>Paenibacillaceae</taxon>
        <taxon>Paenibacillus</taxon>
    </lineage>
</organism>
<dbReference type="EMBL" id="JAHZIJ010000013">
    <property type="protein sequence ID" value="MBW7476461.1"/>
    <property type="molecule type" value="Genomic_DNA"/>
</dbReference>
<evidence type="ECO:0008006" key="3">
    <source>
        <dbReference type="Google" id="ProtNLM"/>
    </source>
</evidence>
<sequence>MGVQRSLLIILICGCVSIPNNKDLRINNSEANYYNFDPTTKKIGDKINGFTIKEISINNFEGDLAGSIMFDGEVEITGSYEYLPPCNVDTQDCGNDFWSDNTFFLIDEESRNNIPVMKQQSIVPIVLDTGENKFKYSKGTATIKIKNYQIWYEATEVNNTAELIEIRDESEDNSVRILE</sequence>
<gene>
    <name evidence="1" type="ORF">K0T92_17140</name>
</gene>
<comment type="caution">
    <text evidence="1">The sequence shown here is derived from an EMBL/GenBank/DDBJ whole genome shotgun (WGS) entry which is preliminary data.</text>
</comment>
<proteinExistence type="predicted"/>
<reference evidence="1 2" key="1">
    <citation type="submission" date="2021-07" db="EMBL/GenBank/DDBJ databases">
        <title>Paenibacillus radiodurans sp. nov., isolated from the southeastern edge of Tengger Desert.</title>
        <authorList>
            <person name="Zhang G."/>
        </authorList>
    </citation>
    <scope>NUCLEOTIDE SEQUENCE [LARGE SCALE GENOMIC DNA]</scope>
    <source>
        <strain evidence="1 2">DT7-4</strain>
    </source>
</reference>
<evidence type="ECO:0000313" key="1">
    <source>
        <dbReference type="EMBL" id="MBW7476461.1"/>
    </source>
</evidence>
<accession>A0ABS7D9A6</accession>
<dbReference type="RefSeq" id="WP_219873694.1">
    <property type="nucleotide sequence ID" value="NZ_JAHZIJ010000013.1"/>
</dbReference>
<keyword evidence="2" id="KW-1185">Reference proteome</keyword>
<dbReference type="Proteomes" id="UP000812277">
    <property type="component" value="Unassembled WGS sequence"/>
</dbReference>
<evidence type="ECO:0000313" key="2">
    <source>
        <dbReference type="Proteomes" id="UP000812277"/>
    </source>
</evidence>
<protein>
    <recommendedName>
        <fullName evidence="3">Lipoprotein</fullName>
    </recommendedName>
</protein>
<name>A0ABS7D9A6_9BACL</name>